<reference evidence="1 2" key="1">
    <citation type="submission" date="2016-11" db="EMBL/GenBank/DDBJ databases">
        <authorList>
            <person name="Jaros S."/>
            <person name="Januszkiewicz K."/>
            <person name="Wedrychowicz H."/>
        </authorList>
    </citation>
    <scope>NUCLEOTIDE SEQUENCE [LARGE SCALE GENOMIC DNA]</scope>
    <source>
        <strain evidence="1 2">DSM 14214</strain>
    </source>
</reference>
<protein>
    <submittedName>
        <fullName evidence="1">Uncharacterized protein</fullName>
    </submittedName>
</protein>
<dbReference type="RefSeq" id="WP_159432876.1">
    <property type="nucleotide sequence ID" value="NZ_FRAH01000025.1"/>
</dbReference>
<evidence type="ECO:0000313" key="1">
    <source>
        <dbReference type="EMBL" id="SHK39931.1"/>
    </source>
</evidence>
<keyword evidence="2" id="KW-1185">Reference proteome</keyword>
<evidence type="ECO:0000313" key="2">
    <source>
        <dbReference type="Proteomes" id="UP000183975"/>
    </source>
</evidence>
<dbReference type="AlphaFoldDB" id="A0A1M6S5H3"/>
<sequence length="51" mass="5923">MNQNVKAETLGNYISLLILNQKMYTSGMISESLRNRISMEIQIDYQKNQKA</sequence>
<organism evidence="1 2">
    <name type="scientific">Anaerotignum lactatifermentans DSM 14214</name>
    <dbReference type="NCBI Taxonomy" id="1121323"/>
    <lineage>
        <taxon>Bacteria</taxon>
        <taxon>Bacillati</taxon>
        <taxon>Bacillota</taxon>
        <taxon>Clostridia</taxon>
        <taxon>Lachnospirales</taxon>
        <taxon>Anaerotignaceae</taxon>
        <taxon>Anaerotignum</taxon>
    </lineage>
</organism>
<name>A0A1M6S5H3_9FIRM</name>
<gene>
    <name evidence="1" type="ORF">SAMN02745138_01667</name>
</gene>
<proteinExistence type="predicted"/>
<dbReference type="EMBL" id="FRAH01000025">
    <property type="protein sequence ID" value="SHK39931.1"/>
    <property type="molecule type" value="Genomic_DNA"/>
</dbReference>
<dbReference type="Proteomes" id="UP000183975">
    <property type="component" value="Unassembled WGS sequence"/>
</dbReference>
<accession>A0A1M6S5H3</accession>